<dbReference type="RefSeq" id="WP_128985442.1">
    <property type="nucleotide sequence ID" value="NZ_PDJZ01000001.1"/>
</dbReference>
<dbReference type="Proteomes" id="UP000290870">
    <property type="component" value="Unassembled WGS sequence"/>
</dbReference>
<dbReference type="InterPro" id="IPR010998">
    <property type="entry name" value="Integrase_recombinase_N"/>
</dbReference>
<dbReference type="PANTHER" id="PTHR30349:SF64">
    <property type="entry name" value="PROPHAGE INTEGRASE INTD-RELATED"/>
    <property type="match status" value="1"/>
</dbReference>
<evidence type="ECO:0008006" key="10">
    <source>
        <dbReference type="Google" id="ProtNLM"/>
    </source>
</evidence>
<evidence type="ECO:0000313" key="9">
    <source>
        <dbReference type="Proteomes" id="UP000290870"/>
    </source>
</evidence>
<dbReference type="InterPro" id="IPR013762">
    <property type="entry name" value="Integrase-like_cat_sf"/>
</dbReference>
<dbReference type="PANTHER" id="PTHR30349">
    <property type="entry name" value="PHAGE INTEGRASE-RELATED"/>
    <property type="match status" value="1"/>
</dbReference>
<organism evidence="8 9">
    <name type="scientific">Arcobacter cloacae</name>
    <dbReference type="NCBI Taxonomy" id="1054034"/>
    <lineage>
        <taxon>Bacteria</taxon>
        <taxon>Pseudomonadati</taxon>
        <taxon>Campylobacterota</taxon>
        <taxon>Epsilonproteobacteria</taxon>
        <taxon>Campylobacterales</taxon>
        <taxon>Arcobacteraceae</taxon>
        <taxon>Arcobacter</taxon>
    </lineage>
</organism>
<dbReference type="GO" id="GO:0015074">
    <property type="term" value="P:DNA integration"/>
    <property type="evidence" value="ECO:0007669"/>
    <property type="project" value="UniProtKB-KW"/>
</dbReference>
<evidence type="ECO:0000256" key="3">
    <source>
        <dbReference type="ARBA" id="ARBA00023125"/>
    </source>
</evidence>
<dbReference type="InterPro" id="IPR011010">
    <property type="entry name" value="DNA_brk_join_enz"/>
</dbReference>
<evidence type="ECO:0000259" key="6">
    <source>
        <dbReference type="PROSITE" id="PS51898"/>
    </source>
</evidence>
<sequence length="423" mass="49685">MEKKYILVEIPNRNCKGIAYYTDLPFEKITNAKDIKDKSFTFRLKLRVDGKLVKKIYKIVSDVNYDTFLKALDYVISEKEIVRNSVLEFGTLRNKNKVEKANKNTVVVERFFDKAEKWIEEKHNPEIPSTTFNRKASLIIRATELHNKSVKEITTSDINDMISRLKREFAPNTVRGTISNLKMFLNDCENELIRWDKIKLPSIESVSFKKYGLNDEDCRKIVNAMMEYSLIEIDGQKYYTNKEIRNIFAFLLTGRRIGEVLKLKFNYFRENDYDIPKEISKIKKTLTFSLDEDLKRAVKEQKESSKNDFLFNVSVITVRRHFHSILKALGYAEIRIHDMRHLIASILIQNETSIEDISVMLGHQSTKYTESVYASKDQKQALRATNKFKDMMTSSKEDKRLEKLRILMPDKTDEHLKILLEII</sequence>
<dbReference type="AlphaFoldDB" id="A0A4Q0ZHG3"/>
<dbReference type="InterPro" id="IPR050090">
    <property type="entry name" value="Tyrosine_recombinase_XerCD"/>
</dbReference>
<proteinExistence type="inferred from homology"/>
<feature type="domain" description="Core-binding (CB)" evidence="7">
    <location>
        <begin position="109"/>
        <end position="189"/>
    </location>
</feature>
<dbReference type="InterPro" id="IPR044068">
    <property type="entry name" value="CB"/>
</dbReference>
<dbReference type="Gene3D" id="1.10.150.130">
    <property type="match status" value="1"/>
</dbReference>
<name>A0A4Q0ZHG3_9BACT</name>
<evidence type="ECO:0000313" key="8">
    <source>
        <dbReference type="EMBL" id="RXJ85909.1"/>
    </source>
</evidence>
<gene>
    <name evidence="8" type="ORF">CRU90_01210</name>
</gene>
<protein>
    <recommendedName>
        <fullName evidence="10">Site-specific tyrosine recombinase, phage integrase family (INT_Rci_Hp1_C domain)</fullName>
    </recommendedName>
</protein>
<dbReference type="SUPFAM" id="SSF56349">
    <property type="entry name" value="DNA breaking-rejoining enzymes"/>
    <property type="match status" value="1"/>
</dbReference>
<dbReference type="Pfam" id="PF00589">
    <property type="entry name" value="Phage_integrase"/>
    <property type="match status" value="1"/>
</dbReference>
<dbReference type="GO" id="GO:0006310">
    <property type="term" value="P:DNA recombination"/>
    <property type="evidence" value="ECO:0007669"/>
    <property type="project" value="UniProtKB-KW"/>
</dbReference>
<keyword evidence="4" id="KW-0233">DNA recombination</keyword>
<evidence type="ECO:0000256" key="5">
    <source>
        <dbReference type="PROSITE-ProRule" id="PRU01248"/>
    </source>
</evidence>
<evidence type="ECO:0000256" key="1">
    <source>
        <dbReference type="ARBA" id="ARBA00008857"/>
    </source>
</evidence>
<keyword evidence="3 5" id="KW-0238">DNA-binding</keyword>
<dbReference type="InterPro" id="IPR002104">
    <property type="entry name" value="Integrase_catalytic"/>
</dbReference>
<comment type="caution">
    <text evidence="8">The sequence shown here is derived from an EMBL/GenBank/DDBJ whole genome shotgun (WGS) entry which is preliminary data.</text>
</comment>
<evidence type="ECO:0000256" key="4">
    <source>
        <dbReference type="ARBA" id="ARBA00023172"/>
    </source>
</evidence>
<evidence type="ECO:0000256" key="2">
    <source>
        <dbReference type="ARBA" id="ARBA00022908"/>
    </source>
</evidence>
<reference evidence="8 9" key="1">
    <citation type="submission" date="2017-10" db="EMBL/GenBank/DDBJ databases">
        <title>Genomics of the genus Arcobacter.</title>
        <authorList>
            <person name="Perez-Cataluna A."/>
            <person name="Figueras M.J."/>
        </authorList>
    </citation>
    <scope>NUCLEOTIDE SEQUENCE [LARGE SCALE GENOMIC DNA]</scope>
    <source>
        <strain evidence="8 9">F26</strain>
    </source>
</reference>
<feature type="domain" description="Tyr recombinase" evidence="6">
    <location>
        <begin position="208"/>
        <end position="387"/>
    </location>
</feature>
<dbReference type="PROSITE" id="PS51900">
    <property type="entry name" value="CB"/>
    <property type="match status" value="1"/>
</dbReference>
<comment type="similarity">
    <text evidence="1">Belongs to the 'phage' integrase family.</text>
</comment>
<dbReference type="OrthoDB" id="5346897at2"/>
<evidence type="ECO:0000259" key="7">
    <source>
        <dbReference type="PROSITE" id="PS51900"/>
    </source>
</evidence>
<dbReference type="Gene3D" id="1.10.443.10">
    <property type="entry name" value="Intergrase catalytic core"/>
    <property type="match status" value="1"/>
</dbReference>
<dbReference type="PROSITE" id="PS51898">
    <property type="entry name" value="TYR_RECOMBINASE"/>
    <property type="match status" value="1"/>
</dbReference>
<dbReference type="EMBL" id="PDJZ01000001">
    <property type="protein sequence ID" value="RXJ85909.1"/>
    <property type="molecule type" value="Genomic_DNA"/>
</dbReference>
<keyword evidence="2" id="KW-0229">DNA integration</keyword>
<dbReference type="GO" id="GO:0003677">
    <property type="term" value="F:DNA binding"/>
    <property type="evidence" value="ECO:0007669"/>
    <property type="project" value="UniProtKB-UniRule"/>
</dbReference>
<accession>A0A4Q0ZHG3</accession>